<comment type="caution">
    <text evidence="3">The sequence shown here is derived from an EMBL/GenBank/DDBJ whole genome shotgun (WGS) entry which is preliminary data.</text>
</comment>
<protein>
    <submittedName>
        <fullName evidence="3">Alpha-2-macroglobulin receptor-associated protein</fullName>
    </submittedName>
</protein>
<proteinExistence type="predicted"/>
<dbReference type="Gene3D" id="1.20.81.10">
    <property type="entry name" value="RAP domain"/>
    <property type="match status" value="2"/>
</dbReference>
<reference evidence="3 4" key="1">
    <citation type="submission" date="2023-05" db="EMBL/GenBank/DDBJ databases">
        <title>B98-5 Cell Line De Novo Hybrid Assembly: An Optical Mapping Approach.</title>
        <authorList>
            <person name="Kananen K."/>
            <person name="Auerbach J.A."/>
            <person name="Kautto E."/>
            <person name="Blachly J.S."/>
        </authorList>
    </citation>
    <scope>NUCLEOTIDE SEQUENCE [LARGE SCALE GENOMIC DNA]</scope>
    <source>
        <strain evidence="3">B95-8</strain>
        <tissue evidence="3">Cell line</tissue>
    </source>
</reference>
<dbReference type="EMBL" id="JASSZA010000003">
    <property type="protein sequence ID" value="KAK2115341.1"/>
    <property type="molecule type" value="Genomic_DNA"/>
</dbReference>
<dbReference type="Pfam" id="PF06401">
    <property type="entry name" value="Alpha-2-MRAP_C"/>
    <property type="match status" value="1"/>
</dbReference>
<dbReference type="InterPro" id="IPR038003">
    <property type="entry name" value="A2-macroglobuin_RAP"/>
</dbReference>
<dbReference type="Proteomes" id="UP001266305">
    <property type="component" value="Unassembled WGS sequence"/>
</dbReference>
<dbReference type="InterPro" id="IPR010483">
    <property type="entry name" value="Alpha_2_MRAP_C"/>
</dbReference>
<organism evidence="3 4">
    <name type="scientific">Saguinus oedipus</name>
    <name type="common">Cotton-top tamarin</name>
    <name type="synonym">Oedipomidas oedipus</name>
    <dbReference type="NCBI Taxonomy" id="9490"/>
    <lineage>
        <taxon>Eukaryota</taxon>
        <taxon>Metazoa</taxon>
        <taxon>Chordata</taxon>
        <taxon>Craniata</taxon>
        <taxon>Vertebrata</taxon>
        <taxon>Euteleostomi</taxon>
        <taxon>Mammalia</taxon>
        <taxon>Eutheria</taxon>
        <taxon>Euarchontoglires</taxon>
        <taxon>Primates</taxon>
        <taxon>Haplorrhini</taxon>
        <taxon>Platyrrhini</taxon>
        <taxon>Cebidae</taxon>
        <taxon>Callitrichinae</taxon>
        <taxon>Saguinus</taxon>
    </lineage>
</organism>
<dbReference type="InterPro" id="IPR036744">
    <property type="entry name" value="RAP_sf"/>
</dbReference>
<keyword evidence="4" id="KW-1185">Reference proteome</keyword>
<gene>
    <name evidence="3" type="primary">LRPAP1_1</name>
    <name evidence="3" type="ORF">P7K49_005967</name>
</gene>
<dbReference type="PANTHER" id="PTHR16560">
    <property type="entry name" value="ALPHA-2-MACROGLOBULIN RECEPTOR-ASSOCIATED PROTEIN"/>
    <property type="match status" value="1"/>
</dbReference>
<dbReference type="SUPFAM" id="SSF47045">
    <property type="entry name" value="RAP domain-like"/>
    <property type="match status" value="1"/>
</dbReference>
<name>A0ABQ9W1U4_SAGOE</name>
<evidence type="ECO:0000313" key="3">
    <source>
        <dbReference type="EMBL" id="KAK2115341.1"/>
    </source>
</evidence>
<evidence type="ECO:0000313" key="4">
    <source>
        <dbReference type="Proteomes" id="UP001266305"/>
    </source>
</evidence>
<dbReference type="PANTHER" id="PTHR16560:SF2">
    <property type="entry name" value="ALPHA-2-MACROGLOBULIN RECEPTOR-ASSOCIATED PROTEIN"/>
    <property type="match status" value="1"/>
</dbReference>
<keyword evidence="3" id="KW-0675">Receptor</keyword>
<evidence type="ECO:0000256" key="1">
    <source>
        <dbReference type="SAM" id="MobiDB-lite"/>
    </source>
</evidence>
<feature type="domain" description="Alpha-2-macroglobulin RAP C-terminal" evidence="2">
    <location>
        <begin position="86"/>
        <end position="133"/>
    </location>
</feature>
<accession>A0ABQ9W1U4</accession>
<feature type="region of interest" description="Disordered" evidence="1">
    <location>
        <begin position="119"/>
        <end position="148"/>
    </location>
</feature>
<evidence type="ECO:0000259" key="2">
    <source>
        <dbReference type="Pfam" id="PF06401"/>
    </source>
</evidence>
<sequence>MGPALGFTEVHENVISPSDLSDIKGNVLHSRHMELKERLHSINQGLDRLRRLSHQGYDTEAGECLERRAPGPVGTAEALSVLSTQAWSQEFEEPRVIDLWDLAQSANLTEKELQALRVQRQPQQKHRYVQGQSPMQRRHSPWTWGQARNELEVPRRAMGRLRAAEEAQDPSLCLR</sequence>